<keyword evidence="4 9" id="KW-0812">Transmembrane</keyword>
<evidence type="ECO:0000313" key="10">
    <source>
        <dbReference type="Proteomes" id="UP000695007"/>
    </source>
</evidence>
<reference evidence="11" key="1">
    <citation type="submission" date="2025-08" db="UniProtKB">
        <authorList>
            <consortium name="RefSeq"/>
        </authorList>
    </citation>
    <scope>IDENTIFICATION</scope>
</reference>
<sequence>MDSIRFKKEIQDIKDYANKNNVPEEQVHKVFKECFHLLKVKTSTRITIALKLLKFCSIILLIIISSVFVLYNHPKTHNILLRNLQNFIYPGLRIFRKLAVPIISAYPSLTGWYDEWCLVENPYFQVNEMDCWPCSSVNTVQDLTNYNITPGFNTAIPFTRLEKTEIIDLNKLFETYIKHQHLFNKQAEQVISNQPYYRTIHDVMNEKFSTFSKGNTHIEWKVNRMEPGRKLRKLFPKLPGIPDWWSPSTDKFILIDEPKATTYNLPNPECANIIIQCTNGERIIQLNPSPECTKNCQNISILLTAHQSLWYNWWYWRPISLPSHNTTKITMMYLTSFC</sequence>
<comment type="subcellular location">
    <subcellularLocation>
        <location evidence="2">Cytoplasm</location>
    </subcellularLocation>
    <subcellularLocation>
        <location evidence="1">Golgi apparatus membrane</location>
        <topology evidence="1">Single-pass type II membrane protein</topology>
    </subcellularLocation>
</comment>
<evidence type="ECO:0000256" key="4">
    <source>
        <dbReference type="ARBA" id="ARBA00022692"/>
    </source>
</evidence>
<evidence type="ECO:0000256" key="7">
    <source>
        <dbReference type="ARBA" id="ARBA00023034"/>
    </source>
</evidence>
<dbReference type="KEGG" id="csol:105364487"/>
<keyword evidence="7" id="KW-0333">Golgi apparatus</keyword>
<evidence type="ECO:0000256" key="1">
    <source>
        <dbReference type="ARBA" id="ARBA00004323"/>
    </source>
</evidence>
<dbReference type="GeneID" id="105364487"/>
<dbReference type="RefSeq" id="XP_011500715.1">
    <property type="nucleotide sequence ID" value="XM_011502413.1"/>
</dbReference>
<evidence type="ECO:0000256" key="6">
    <source>
        <dbReference type="ARBA" id="ARBA00022989"/>
    </source>
</evidence>
<protein>
    <submittedName>
        <fullName evidence="11">Uncharacterized protein LOC105364487</fullName>
    </submittedName>
</protein>
<evidence type="ECO:0000256" key="2">
    <source>
        <dbReference type="ARBA" id="ARBA00004496"/>
    </source>
</evidence>
<gene>
    <name evidence="11" type="primary">LOC105364487</name>
</gene>
<dbReference type="GO" id="GO:0000139">
    <property type="term" value="C:Golgi membrane"/>
    <property type="evidence" value="ECO:0007669"/>
    <property type="project" value="UniProtKB-SubCell"/>
</dbReference>
<feature type="transmembrane region" description="Helical" evidence="9">
    <location>
        <begin position="52"/>
        <end position="71"/>
    </location>
</feature>
<evidence type="ECO:0000256" key="3">
    <source>
        <dbReference type="ARBA" id="ARBA00022490"/>
    </source>
</evidence>
<evidence type="ECO:0000313" key="11">
    <source>
        <dbReference type="RefSeq" id="XP_011500715.1"/>
    </source>
</evidence>
<evidence type="ECO:0000256" key="9">
    <source>
        <dbReference type="SAM" id="Phobius"/>
    </source>
</evidence>
<name>A0AAJ7DY60_9HYME</name>
<dbReference type="AlphaFoldDB" id="A0AAJ7DY60"/>
<dbReference type="PANTHER" id="PTHR35259:SF1">
    <property type="entry name" value="BOMBESIN RECEPTOR-ACTIVATED PROTEIN C6ORF89"/>
    <property type="match status" value="1"/>
</dbReference>
<keyword evidence="6 9" id="KW-1133">Transmembrane helix</keyword>
<dbReference type="PANTHER" id="PTHR35259">
    <property type="entry name" value="BOMBESIN RECEPTOR-ACTIVATED PROTEIN C6ORF89"/>
    <property type="match status" value="1"/>
</dbReference>
<evidence type="ECO:0000256" key="8">
    <source>
        <dbReference type="ARBA" id="ARBA00023136"/>
    </source>
</evidence>
<dbReference type="InterPro" id="IPR038757">
    <property type="entry name" value="BRAP"/>
</dbReference>
<organism evidence="10 11">
    <name type="scientific">Ceratosolen solmsi marchali</name>
    <dbReference type="NCBI Taxonomy" id="326594"/>
    <lineage>
        <taxon>Eukaryota</taxon>
        <taxon>Metazoa</taxon>
        <taxon>Ecdysozoa</taxon>
        <taxon>Arthropoda</taxon>
        <taxon>Hexapoda</taxon>
        <taxon>Insecta</taxon>
        <taxon>Pterygota</taxon>
        <taxon>Neoptera</taxon>
        <taxon>Endopterygota</taxon>
        <taxon>Hymenoptera</taxon>
        <taxon>Apocrita</taxon>
        <taxon>Proctotrupomorpha</taxon>
        <taxon>Chalcidoidea</taxon>
        <taxon>Agaonidae</taxon>
        <taxon>Agaoninae</taxon>
        <taxon>Ceratosolen</taxon>
    </lineage>
</organism>
<evidence type="ECO:0000256" key="5">
    <source>
        <dbReference type="ARBA" id="ARBA00022968"/>
    </source>
</evidence>
<proteinExistence type="predicted"/>
<keyword evidence="10" id="KW-1185">Reference proteome</keyword>
<keyword evidence="3" id="KW-0963">Cytoplasm</keyword>
<accession>A0AAJ7DY60</accession>
<keyword evidence="8 9" id="KW-0472">Membrane</keyword>
<dbReference type="Proteomes" id="UP000695007">
    <property type="component" value="Unplaced"/>
</dbReference>
<keyword evidence="5" id="KW-0735">Signal-anchor</keyword>